<keyword evidence="2" id="KW-1185">Reference proteome</keyword>
<reference evidence="1" key="1">
    <citation type="submission" date="2021-08" db="EMBL/GenBank/DDBJ databases">
        <title>WGS assembly of Ceratopteris richardii.</title>
        <authorList>
            <person name="Marchant D.B."/>
            <person name="Chen G."/>
            <person name="Jenkins J."/>
            <person name="Shu S."/>
            <person name="Leebens-Mack J."/>
            <person name="Grimwood J."/>
            <person name="Schmutz J."/>
            <person name="Soltis P."/>
            <person name="Soltis D."/>
            <person name="Chen Z.-H."/>
        </authorList>
    </citation>
    <scope>NUCLEOTIDE SEQUENCE</scope>
    <source>
        <strain evidence="1">Whitten #5841</strain>
        <tissue evidence="1">Leaf</tissue>
    </source>
</reference>
<dbReference type="Proteomes" id="UP000825935">
    <property type="component" value="Chromosome 3"/>
</dbReference>
<protein>
    <submittedName>
        <fullName evidence="1">Uncharacterized protein</fullName>
    </submittedName>
</protein>
<proteinExistence type="predicted"/>
<evidence type="ECO:0000313" key="2">
    <source>
        <dbReference type="Proteomes" id="UP000825935"/>
    </source>
</evidence>
<name>A0A8T2V7R2_CERRI</name>
<dbReference type="AlphaFoldDB" id="A0A8T2V7R2"/>
<comment type="caution">
    <text evidence="1">The sequence shown here is derived from an EMBL/GenBank/DDBJ whole genome shotgun (WGS) entry which is preliminary data.</text>
</comment>
<organism evidence="1 2">
    <name type="scientific">Ceratopteris richardii</name>
    <name type="common">Triangle waterfern</name>
    <dbReference type="NCBI Taxonomy" id="49495"/>
    <lineage>
        <taxon>Eukaryota</taxon>
        <taxon>Viridiplantae</taxon>
        <taxon>Streptophyta</taxon>
        <taxon>Embryophyta</taxon>
        <taxon>Tracheophyta</taxon>
        <taxon>Polypodiopsida</taxon>
        <taxon>Polypodiidae</taxon>
        <taxon>Polypodiales</taxon>
        <taxon>Pteridineae</taxon>
        <taxon>Pteridaceae</taxon>
        <taxon>Parkerioideae</taxon>
        <taxon>Ceratopteris</taxon>
    </lineage>
</organism>
<sequence>MNIRSGVHVPKKLPYISSIRLYLFAGLRASFRTQVIFLRYLVNPRVLFSILMPPEHKNNYVLLMGTLHPTRNQVLNECSILS</sequence>
<accession>A0A8T2V7R2</accession>
<gene>
    <name evidence="1" type="ORF">KP509_03G067600</name>
</gene>
<dbReference type="EMBL" id="CM035408">
    <property type="protein sequence ID" value="KAH7442026.1"/>
    <property type="molecule type" value="Genomic_DNA"/>
</dbReference>
<evidence type="ECO:0000313" key="1">
    <source>
        <dbReference type="EMBL" id="KAH7442026.1"/>
    </source>
</evidence>